<reference evidence="5 6" key="2">
    <citation type="journal article" date="2009" name="PLoS ONE">
        <title>An integrated genetic and cytogenetic map of the cucumber genome.</title>
        <authorList>
            <person name="Ren Y."/>
            <person name="Zhang Z."/>
            <person name="Liu J."/>
            <person name="Staub J.E."/>
            <person name="Han Y."/>
            <person name="Cheng Z."/>
            <person name="Li X."/>
            <person name="Lu J."/>
            <person name="Miao H."/>
            <person name="Kang H."/>
            <person name="Xie B."/>
            <person name="Gu X."/>
            <person name="Wang X."/>
            <person name="Du Y."/>
            <person name="Jin W."/>
            <person name="Huang S."/>
        </authorList>
    </citation>
    <scope>NUCLEOTIDE SEQUENCE [LARGE SCALE GENOMIC DNA]</scope>
    <source>
        <strain evidence="6">cv. 9930</strain>
    </source>
</reference>
<proteinExistence type="predicted"/>
<dbReference type="Gene3D" id="1.10.238.10">
    <property type="entry name" value="EF-hand"/>
    <property type="match status" value="2"/>
</dbReference>
<evidence type="ECO:0000256" key="2">
    <source>
        <dbReference type="ARBA" id="ARBA00022737"/>
    </source>
</evidence>
<dbReference type="PROSITE" id="PS50222">
    <property type="entry name" value="EF_HAND_2"/>
    <property type="match status" value="3"/>
</dbReference>
<dbReference type="Proteomes" id="UP000029981">
    <property type="component" value="Chromosome 5"/>
</dbReference>
<dbReference type="OrthoDB" id="26525at2759"/>
<name>A0A0A0KPM3_CUCSA</name>
<reference evidence="5 6" key="3">
    <citation type="journal article" date="2010" name="BMC Genomics">
        <title>Transcriptome sequencing and comparative analysis of cucumber flowers with different sex types.</title>
        <authorList>
            <person name="Guo S."/>
            <person name="Zheng Y."/>
            <person name="Joung J.G."/>
            <person name="Liu S."/>
            <person name="Zhang Z."/>
            <person name="Crasta O.R."/>
            <person name="Sobral B.W."/>
            <person name="Xu Y."/>
            <person name="Huang S."/>
            <person name="Fei Z."/>
        </authorList>
    </citation>
    <scope>NUCLEOTIDE SEQUENCE [LARGE SCALE GENOMIC DNA]</scope>
    <source>
        <strain evidence="6">cv. 9930</strain>
    </source>
</reference>
<reference evidence="5 6" key="4">
    <citation type="journal article" date="2011" name="BMC Genomics">
        <title>RNA-Seq improves annotation of protein-coding genes in the cucumber genome.</title>
        <authorList>
            <person name="Li Z."/>
            <person name="Zhang Z."/>
            <person name="Yan P."/>
            <person name="Huang S."/>
            <person name="Fei Z."/>
            <person name="Lin K."/>
        </authorList>
    </citation>
    <scope>NUCLEOTIDE SEQUENCE [LARGE SCALE GENOMIC DNA]</scope>
    <source>
        <strain evidence="6">cv. 9930</strain>
    </source>
</reference>
<protein>
    <recommendedName>
        <fullName evidence="4">EF-hand domain-containing protein</fullName>
    </recommendedName>
</protein>
<dbReference type="EMBL" id="CM002926">
    <property type="protein sequence ID" value="KGN51513.1"/>
    <property type="molecule type" value="Genomic_DNA"/>
</dbReference>
<accession>A0A0A0KPM3</accession>
<feature type="domain" description="EF-hand" evidence="4">
    <location>
        <begin position="78"/>
        <end position="113"/>
    </location>
</feature>
<evidence type="ECO:0000256" key="3">
    <source>
        <dbReference type="ARBA" id="ARBA00022837"/>
    </source>
</evidence>
<sequence>MDKLSPYHTLLFYNIDTDSDGKVSPHDLLTRLPALTGQVLTEAEAASAVAAFDSDGDGLLGMEEFGRLVEGVVVGGDDDDREVREAFQMYEMEGLGVITPVSLRRMLSRLGESRSVGDCKRMIAKFDLDGDGVLCFDEFRGMMLL</sequence>
<dbReference type="KEGG" id="csv:101215631"/>
<dbReference type="Pfam" id="PF13499">
    <property type="entry name" value="EF-hand_7"/>
    <property type="match status" value="2"/>
</dbReference>
<evidence type="ECO:0000259" key="4">
    <source>
        <dbReference type="PROSITE" id="PS50222"/>
    </source>
</evidence>
<keyword evidence="3" id="KW-0106">Calcium</keyword>
<keyword evidence="6" id="KW-1185">Reference proteome</keyword>
<evidence type="ECO:0000313" key="6">
    <source>
        <dbReference type="Proteomes" id="UP000029981"/>
    </source>
</evidence>
<dbReference type="InterPro" id="IPR002048">
    <property type="entry name" value="EF_hand_dom"/>
</dbReference>
<evidence type="ECO:0000313" key="5">
    <source>
        <dbReference type="EMBL" id="KGN51513.1"/>
    </source>
</evidence>
<dbReference type="FunFam" id="1.10.238.10:FF:000003">
    <property type="entry name" value="Calmodulin A"/>
    <property type="match status" value="1"/>
</dbReference>
<reference evidence="5 6" key="1">
    <citation type="journal article" date="2009" name="Nat. Genet.">
        <title>The genome of the cucumber, Cucumis sativus L.</title>
        <authorList>
            <person name="Huang S."/>
            <person name="Li R."/>
            <person name="Zhang Z."/>
            <person name="Li L."/>
            <person name="Gu X."/>
            <person name="Fan W."/>
            <person name="Lucas W.J."/>
            <person name="Wang X."/>
            <person name="Xie B."/>
            <person name="Ni P."/>
            <person name="Ren Y."/>
            <person name="Zhu H."/>
            <person name="Li J."/>
            <person name="Lin K."/>
            <person name="Jin W."/>
            <person name="Fei Z."/>
            <person name="Li G."/>
            <person name="Staub J."/>
            <person name="Kilian A."/>
            <person name="van der Vossen E.A."/>
            <person name="Wu Y."/>
            <person name="Guo J."/>
            <person name="He J."/>
            <person name="Jia Z."/>
            <person name="Ren Y."/>
            <person name="Tian G."/>
            <person name="Lu Y."/>
            <person name="Ruan J."/>
            <person name="Qian W."/>
            <person name="Wang M."/>
            <person name="Huang Q."/>
            <person name="Li B."/>
            <person name="Xuan Z."/>
            <person name="Cao J."/>
            <person name="Asan"/>
            <person name="Wu Z."/>
            <person name="Zhang J."/>
            <person name="Cai Q."/>
            <person name="Bai Y."/>
            <person name="Zhao B."/>
            <person name="Han Y."/>
            <person name="Li Y."/>
            <person name="Li X."/>
            <person name="Wang S."/>
            <person name="Shi Q."/>
            <person name="Liu S."/>
            <person name="Cho W.K."/>
            <person name="Kim J.Y."/>
            <person name="Xu Y."/>
            <person name="Heller-Uszynska K."/>
            <person name="Miao H."/>
            <person name="Cheng Z."/>
            <person name="Zhang S."/>
            <person name="Wu J."/>
            <person name="Yang Y."/>
            <person name="Kang H."/>
            <person name="Li M."/>
            <person name="Liang H."/>
            <person name="Ren X."/>
            <person name="Shi Z."/>
            <person name="Wen M."/>
            <person name="Jian M."/>
            <person name="Yang H."/>
            <person name="Zhang G."/>
            <person name="Yang Z."/>
            <person name="Chen R."/>
            <person name="Liu S."/>
            <person name="Li J."/>
            <person name="Ma L."/>
            <person name="Liu H."/>
            <person name="Zhou Y."/>
            <person name="Zhao J."/>
            <person name="Fang X."/>
            <person name="Li G."/>
            <person name="Fang L."/>
            <person name="Li Y."/>
            <person name="Liu D."/>
            <person name="Zheng H."/>
            <person name="Zhang Y."/>
            <person name="Qin N."/>
            <person name="Li Z."/>
            <person name="Yang G."/>
            <person name="Yang S."/>
            <person name="Bolund L."/>
            <person name="Kristiansen K."/>
            <person name="Zheng H."/>
            <person name="Li S."/>
            <person name="Zhang X."/>
            <person name="Yang H."/>
            <person name="Wang J."/>
            <person name="Sun R."/>
            <person name="Zhang B."/>
            <person name="Jiang S."/>
            <person name="Wang J."/>
            <person name="Du Y."/>
            <person name="Li S."/>
        </authorList>
    </citation>
    <scope>NUCLEOTIDE SEQUENCE [LARGE SCALE GENOMIC DNA]</scope>
    <source>
        <strain evidence="6">cv. 9930</strain>
    </source>
</reference>
<dbReference type="STRING" id="3659.A0A0A0KPM3"/>
<dbReference type="SMART" id="SM00054">
    <property type="entry name" value="EFh"/>
    <property type="match status" value="4"/>
</dbReference>
<dbReference type="CDD" id="cd00051">
    <property type="entry name" value="EFh"/>
    <property type="match status" value="1"/>
</dbReference>
<evidence type="ECO:0000256" key="1">
    <source>
        <dbReference type="ARBA" id="ARBA00022723"/>
    </source>
</evidence>
<dbReference type="InterPro" id="IPR039647">
    <property type="entry name" value="EF_hand_pair_protein_CML-like"/>
</dbReference>
<dbReference type="InterPro" id="IPR018247">
    <property type="entry name" value="EF_Hand_1_Ca_BS"/>
</dbReference>
<keyword evidence="2" id="KW-0677">Repeat</keyword>
<dbReference type="InterPro" id="IPR011992">
    <property type="entry name" value="EF-hand-dom_pair"/>
</dbReference>
<dbReference type="GO" id="GO:0005509">
    <property type="term" value="F:calcium ion binding"/>
    <property type="evidence" value="ECO:0007669"/>
    <property type="project" value="InterPro"/>
</dbReference>
<organism evidence="5 6">
    <name type="scientific">Cucumis sativus</name>
    <name type="common">Cucumber</name>
    <dbReference type="NCBI Taxonomy" id="3659"/>
    <lineage>
        <taxon>Eukaryota</taxon>
        <taxon>Viridiplantae</taxon>
        <taxon>Streptophyta</taxon>
        <taxon>Embryophyta</taxon>
        <taxon>Tracheophyta</taxon>
        <taxon>Spermatophyta</taxon>
        <taxon>Magnoliopsida</taxon>
        <taxon>eudicotyledons</taxon>
        <taxon>Gunneridae</taxon>
        <taxon>Pentapetalae</taxon>
        <taxon>rosids</taxon>
        <taxon>fabids</taxon>
        <taxon>Cucurbitales</taxon>
        <taxon>Cucurbitaceae</taxon>
        <taxon>Benincaseae</taxon>
        <taxon>Cucumis</taxon>
    </lineage>
</organism>
<feature type="domain" description="EF-hand" evidence="4">
    <location>
        <begin position="40"/>
        <end position="75"/>
    </location>
</feature>
<dbReference type="AlphaFoldDB" id="A0A0A0KPM3"/>
<dbReference type="PROSITE" id="PS00018">
    <property type="entry name" value="EF_HAND_1"/>
    <property type="match status" value="3"/>
</dbReference>
<dbReference type="OMA" id="NTVENCE"/>
<dbReference type="SUPFAM" id="SSF47473">
    <property type="entry name" value="EF-hand"/>
    <property type="match status" value="1"/>
</dbReference>
<dbReference type="eggNOG" id="KOG0027">
    <property type="taxonomic scope" value="Eukaryota"/>
</dbReference>
<dbReference type="PANTHER" id="PTHR10891">
    <property type="entry name" value="EF-HAND CALCIUM-BINDING DOMAIN CONTAINING PROTEIN"/>
    <property type="match status" value="1"/>
</dbReference>
<gene>
    <name evidence="5" type="ORF">Csa_5G571560</name>
</gene>
<keyword evidence="1" id="KW-0479">Metal-binding</keyword>
<feature type="domain" description="EF-hand" evidence="4">
    <location>
        <begin position="114"/>
        <end position="145"/>
    </location>
</feature>
<dbReference type="Gramene" id="KGN51513">
    <property type="protein sequence ID" value="KGN51513"/>
    <property type="gene ID" value="Csa_5G571560"/>
</dbReference>